<reference evidence="4 5" key="1">
    <citation type="submission" date="2018-06" db="EMBL/GenBank/DDBJ databases">
        <title>Genomic Encyclopedia of Archaeal and Bacterial Type Strains, Phase II (KMG-II): from individual species to whole genera.</title>
        <authorList>
            <person name="Goeker M."/>
        </authorList>
    </citation>
    <scope>NUCLEOTIDE SEQUENCE [LARGE SCALE GENOMIC DNA]</scope>
    <source>
        <strain evidence="4 5">KACC 16626</strain>
    </source>
</reference>
<evidence type="ECO:0000256" key="3">
    <source>
        <dbReference type="SAM" id="Phobius"/>
    </source>
</evidence>
<keyword evidence="3" id="KW-0812">Transmembrane</keyword>
<feature type="region of interest" description="Disordered" evidence="2">
    <location>
        <begin position="32"/>
        <end position="95"/>
    </location>
</feature>
<feature type="transmembrane region" description="Helical" evidence="3">
    <location>
        <begin position="103"/>
        <end position="123"/>
    </location>
</feature>
<feature type="transmembrane region" description="Helical" evidence="3">
    <location>
        <begin position="347"/>
        <end position="364"/>
    </location>
</feature>
<keyword evidence="5" id="KW-1185">Reference proteome</keyword>
<keyword evidence="3" id="KW-0472">Membrane</keyword>
<dbReference type="InterPro" id="IPR019286">
    <property type="entry name" value="DUF2339_TM"/>
</dbReference>
<feature type="transmembrane region" description="Helical" evidence="3">
    <location>
        <begin position="486"/>
        <end position="502"/>
    </location>
</feature>
<feature type="transmembrane region" description="Helical" evidence="3">
    <location>
        <begin position="168"/>
        <end position="189"/>
    </location>
</feature>
<dbReference type="EMBL" id="QJTJ01000005">
    <property type="protein sequence ID" value="PYF07341.1"/>
    <property type="molecule type" value="Genomic_DNA"/>
</dbReference>
<dbReference type="PANTHER" id="PTHR38434:SF1">
    <property type="entry name" value="BLL2549 PROTEIN"/>
    <property type="match status" value="1"/>
</dbReference>
<dbReference type="Pfam" id="PF10101">
    <property type="entry name" value="DUF2339"/>
    <property type="match status" value="1"/>
</dbReference>
<feature type="coiled-coil region" evidence="1">
    <location>
        <begin position="2"/>
        <end position="29"/>
    </location>
</feature>
<feature type="transmembrane region" description="Helical" evidence="3">
    <location>
        <begin position="635"/>
        <end position="655"/>
    </location>
</feature>
<name>A0A318TR81_9BACL</name>
<feature type="transmembrane region" description="Helical" evidence="3">
    <location>
        <begin position="514"/>
        <end position="532"/>
    </location>
</feature>
<accession>A0A318TR81</accession>
<feature type="transmembrane region" description="Helical" evidence="3">
    <location>
        <begin position="195"/>
        <end position="214"/>
    </location>
</feature>
<feature type="transmembrane region" description="Helical" evidence="3">
    <location>
        <begin position="371"/>
        <end position="392"/>
    </location>
</feature>
<evidence type="ECO:0000256" key="2">
    <source>
        <dbReference type="SAM" id="MobiDB-lite"/>
    </source>
</evidence>
<feature type="transmembrane region" description="Helical" evidence="3">
    <location>
        <begin position="241"/>
        <end position="260"/>
    </location>
</feature>
<comment type="caution">
    <text evidence="4">The sequence shown here is derived from an EMBL/GenBank/DDBJ whole genome shotgun (WGS) entry which is preliminary data.</text>
</comment>
<evidence type="ECO:0000256" key="1">
    <source>
        <dbReference type="SAM" id="Coils"/>
    </source>
</evidence>
<dbReference type="RefSeq" id="WP_107933381.1">
    <property type="nucleotide sequence ID" value="NZ_PYWJ01000005.1"/>
</dbReference>
<feature type="transmembrane region" description="Helical" evidence="3">
    <location>
        <begin position="450"/>
        <end position="466"/>
    </location>
</feature>
<dbReference type="PANTHER" id="PTHR38434">
    <property type="entry name" value="BLL2549 PROTEIN"/>
    <property type="match status" value="1"/>
</dbReference>
<feature type="transmembrane region" description="Helical" evidence="3">
    <location>
        <begin position="398"/>
        <end position="415"/>
    </location>
</feature>
<organism evidence="4 5">
    <name type="scientific">Ureibacillus chungkukjangi</name>
    <dbReference type="NCBI Taxonomy" id="1202712"/>
    <lineage>
        <taxon>Bacteria</taxon>
        <taxon>Bacillati</taxon>
        <taxon>Bacillota</taxon>
        <taxon>Bacilli</taxon>
        <taxon>Bacillales</taxon>
        <taxon>Caryophanaceae</taxon>
        <taxon>Ureibacillus</taxon>
    </lineage>
</organism>
<feature type="transmembrane region" description="Helical" evidence="3">
    <location>
        <begin position="608"/>
        <end position="629"/>
    </location>
</feature>
<dbReference type="AlphaFoldDB" id="A0A318TR81"/>
<evidence type="ECO:0000313" key="5">
    <source>
        <dbReference type="Proteomes" id="UP000247416"/>
    </source>
</evidence>
<feature type="transmembrane region" description="Helical" evidence="3">
    <location>
        <begin position="688"/>
        <end position="707"/>
    </location>
</feature>
<dbReference type="OrthoDB" id="1805246at2"/>
<feature type="transmembrane region" description="Helical" evidence="3">
    <location>
        <begin position="135"/>
        <end position="156"/>
    </location>
</feature>
<keyword evidence="3" id="KW-1133">Transmembrane helix</keyword>
<feature type="transmembrane region" description="Helical" evidence="3">
    <location>
        <begin position="539"/>
        <end position="560"/>
    </location>
</feature>
<feature type="transmembrane region" description="Helical" evidence="3">
    <location>
        <begin position="667"/>
        <end position="682"/>
    </location>
</feature>
<feature type="transmembrane region" description="Helical" evidence="3">
    <location>
        <begin position="566"/>
        <end position="588"/>
    </location>
</feature>
<sequence length="719" mass="81973">MEKETDKRIERLEGEVRALRLELDELKRGGNGFKEEVINTPDTPKQNPPEEEENHLIKLNKAASKKNKNQINKKDVPQQVQSSNLKKPTPPPSKKQRSLEEMILWLLPKIFMVILVLGVLWGLKVISDFELLSNGLKIVLAYCLSIGLIIIGFILDLRKPDSSQIFTVVLYGGGFIIGILTTAAGAILYDVLGLYFALLLALVYIGYGVTICYVKKNQVLSIFVIFTSLLLPYLLEYMDFNGMMILLYVLIVYGFMQFVVVKYNQSITMYTSFIFSMLAVHIIWGLNDDSAGMYVISLILLNMILLLVWWELYKPFSKWRAIHEGFLFSLNGFTILLINFIADNATFPLLFLTAIYFTVALFANKRNESRIVDIAGTLSLLKIFNIIMVINAIDHLEIVLLPLSAFLGLMIGLKLNANLMKILYSILFTFFVIVHLIVDDITPFWTMEHLNYLLIFIYLIVLFLYLKRLTILEFNEEGKAKLNFSIDIYPIFIALYFFIYMYNFDTTYIAYNNAYITAIVLAVVMLASLFISEKLIGRVLKYILIFAFLITSINHIPTHFVEGVDIWLNLLVRVVYALIVIAIIVDIYMKGYLYKTWISHLKIDIDGLLTVAMVGALLLLYSLLSQLQFDSTVNYYLVVTGKTVLLFVTATMSLWMSSTKELRKVKALGYTLLAIAILKLVFSDLDSLNLVIRAFLFMVIGGIGLFLSSKLISKNTKNE</sequence>
<feature type="transmembrane region" description="Helical" evidence="3">
    <location>
        <begin position="422"/>
        <end position="438"/>
    </location>
</feature>
<feature type="transmembrane region" description="Helical" evidence="3">
    <location>
        <begin position="219"/>
        <end position="235"/>
    </location>
</feature>
<proteinExistence type="predicted"/>
<protein>
    <submittedName>
        <fullName evidence="4">Putative membrane protein DUF2339</fullName>
    </submittedName>
</protein>
<feature type="transmembrane region" description="Helical" evidence="3">
    <location>
        <begin position="267"/>
        <end position="286"/>
    </location>
</feature>
<evidence type="ECO:0000313" key="4">
    <source>
        <dbReference type="EMBL" id="PYF07341.1"/>
    </source>
</evidence>
<keyword evidence="1" id="KW-0175">Coiled coil</keyword>
<dbReference type="Proteomes" id="UP000247416">
    <property type="component" value="Unassembled WGS sequence"/>
</dbReference>
<feature type="transmembrane region" description="Helical" evidence="3">
    <location>
        <begin position="325"/>
        <end position="341"/>
    </location>
</feature>
<feature type="transmembrane region" description="Helical" evidence="3">
    <location>
        <begin position="292"/>
        <end position="313"/>
    </location>
</feature>
<gene>
    <name evidence="4" type="ORF">BJ095_105131</name>
</gene>